<keyword evidence="2" id="KW-1185">Reference proteome</keyword>
<organism evidence="1 2">
    <name type="scientific">Brachybacterium tyrofermentans</name>
    <dbReference type="NCBI Taxonomy" id="47848"/>
    <lineage>
        <taxon>Bacteria</taxon>
        <taxon>Bacillati</taxon>
        <taxon>Actinomycetota</taxon>
        <taxon>Actinomycetes</taxon>
        <taxon>Micrococcales</taxon>
        <taxon>Dermabacteraceae</taxon>
        <taxon>Brachybacterium</taxon>
    </lineage>
</organism>
<name>A0ABW0FHZ1_9MICO</name>
<protein>
    <submittedName>
        <fullName evidence="1">Phospholipase A2</fullName>
        <ecNumber evidence="1">3.1.1.4</ecNumber>
    </submittedName>
</protein>
<dbReference type="SUPFAM" id="SSF48619">
    <property type="entry name" value="Phospholipase A2, PLA2"/>
    <property type="match status" value="1"/>
</dbReference>
<comment type="caution">
    <text evidence="1">The sequence shown here is derived from an EMBL/GenBank/DDBJ whole genome shotgun (WGS) entry which is preliminary data.</text>
</comment>
<dbReference type="InterPro" id="IPR036444">
    <property type="entry name" value="PLipase_A2_dom_sf"/>
</dbReference>
<proteinExistence type="predicted"/>
<sequence>MLALAPSRADAETTEHSYTRDGLTATWNSSDFSDLTVTDTPATAESSASSKDSYVGNAIIDAWEYSTSALQGSDHKITPYAPPNGCSYSPDSWGAANFRPTCDSHDICYSSTSDLSRKLCDQRLRYGLRAACDAAYPDGNQQETACLGAANTYYRAVRIFGRSHYEGTGDPA</sequence>
<evidence type="ECO:0000313" key="1">
    <source>
        <dbReference type="EMBL" id="MFC5298378.1"/>
    </source>
</evidence>
<keyword evidence="1" id="KW-0378">Hydrolase</keyword>
<dbReference type="Gene3D" id="1.20.90.10">
    <property type="entry name" value="Phospholipase A2 domain"/>
    <property type="match status" value="1"/>
</dbReference>
<reference evidence="2" key="1">
    <citation type="journal article" date="2019" name="Int. J. Syst. Evol. Microbiol.">
        <title>The Global Catalogue of Microorganisms (GCM) 10K type strain sequencing project: providing services to taxonomists for standard genome sequencing and annotation.</title>
        <authorList>
            <consortium name="The Broad Institute Genomics Platform"/>
            <consortium name="The Broad Institute Genome Sequencing Center for Infectious Disease"/>
            <person name="Wu L."/>
            <person name="Ma J."/>
        </authorList>
    </citation>
    <scope>NUCLEOTIDE SEQUENCE [LARGE SCALE GENOMIC DNA]</scope>
    <source>
        <strain evidence="2">CGMCC 1.16455</strain>
    </source>
</reference>
<evidence type="ECO:0000313" key="2">
    <source>
        <dbReference type="Proteomes" id="UP001595937"/>
    </source>
</evidence>
<dbReference type="EMBL" id="JBHSLN010000047">
    <property type="protein sequence ID" value="MFC5298378.1"/>
    <property type="molecule type" value="Genomic_DNA"/>
</dbReference>
<dbReference type="GO" id="GO:0004623">
    <property type="term" value="F:phospholipase A2 activity"/>
    <property type="evidence" value="ECO:0007669"/>
    <property type="project" value="UniProtKB-EC"/>
</dbReference>
<accession>A0ABW0FHZ1</accession>
<dbReference type="RefSeq" id="WP_377802428.1">
    <property type="nucleotide sequence ID" value="NZ_BAAAIR010000075.1"/>
</dbReference>
<dbReference type="GeneID" id="303299424"/>
<dbReference type="Proteomes" id="UP001595937">
    <property type="component" value="Unassembled WGS sequence"/>
</dbReference>
<dbReference type="Pfam" id="PF09056">
    <property type="entry name" value="Phospholip_A2_3"/>
    <property type="match status" value="1"/>
</dbReference>
<dbReference type="InterPro" id="IPR015141">
    <property type="entry name" value="PLipase_A2_prok/fun"/>
</dbReference>
<gene>
    <name evidence="1" type="ORF">ACFPK8_12730</name>
</gene>
<dbReference type="EC" id="3.1.1.4" evidence="1"/>